<dbReference type="Pfam" id="PF25917">
    <property type="entry name" value="BSH_RND"/>
    <property type="match status" value="1"/>
</dbReference>
<keyword evidence="8" id="KW-1133">Transmembrane helix</keyword>
<dbReference type="Gene3D" id="2.40.30.170">
    <property type="match status" value="1"/>
</dbReference>
<dbReference type="GO" id="GO:1990281">
    <property type="term" value="C:efflux pump complex"/>
    <property type="evidence" value="ECO:0007669"/>
    <property type="project" value="TreeGrafter"/>
</dbReference>
<dbReference type="InterPro" id="IPR058625">
    <property type="entry name" value="MdtA-like_BSH"/>
</dbReference>
<keyword evidence="5" id="KW-0997">Cell inner membrane</keyword>
<proteinExistence type="inferred from homology"/>
<evidence type="ECO:0000259" key="12">
    <source>
        <dbReference type="Pfam" id="PF25967"/>
    </source>
</evidence>
<dbReference type="Gene3D" id="2.40.420.20">
    <property type="match status" value="1"/>
</dbReference>
<dbReference type="Pfam" id="PF25967">
    <property type="entry name" value="RND-MFP_C"/>
    <property type="match status" value="1"/>
</dbReference>
<feature type="domain" description="Multidrug resistance protein MdtA-like beta-barrel" evidence="11">
    <location>
        <begin position="232"/>
        <end position="317"/>
    </location>
</feature>
<dbReference type="OrthoDB" id="9783047at2"/>
<feature type="compositionally biased region" description="Low complexity" evidence="7">
    <location>
        <begin position="418"/>
        <end position="432"/>
    </location>
</feature>
<evidence type="ECO:0000259" key="10">
    <source>
        <dbReference type="Pfam" id="PF25917"/>
    </source>
</evidence>
<dbReference type="SUPFAM" id="SSF111369">
    <property type="entry name" value="HlyD-like secretion proteins"/>
    <property type="match status" value="1"/>
</dbReference>
<keyword evidence="6 8" id="KW-0472">Membrane</keyword>
<evidence type="ECO:0000256" key="5">
    <source>
        <dbReference type="ARBA" id="ARBA00022519"/>
    </source>
</evidence>
<dbReference type="InterPro" id="IPR058624">
    <property type="entry name" value="MdtA-like_HH"/>
</dbReference>
<evidence type="ECO:0000256" key="6">
    <source>
        <dbReference type="ARBA" id="ARBA00023136"/>
    </source>
</evidence>
<dbReference type="AlphaFoldDB" id="A0A5E4SV38"/>
<dbReference type="EMBL" id="CABPRW010000002">
    <property type="protein sequence ID" value="VVD78902.1"/>
    <property type="molecule type" value="Genomic_DNA"/>
</dbReference>
<dbReference type="Gene3D" id="2.40.50.100">
    <property type="match status" value="1"/>
</dbReference>
<dbReference type="RefSeq" id="WP_150598945.1">
    <property type="nucleotide sequence ID" value="NZ_CABPRW010000002.1"/>
</dbReference>
<feature type="compositionally biased region" description="Low complexity" evidence="7">
    <location>
        <begin position="395"/>
        <end position="407"/>
    </location>
</feature>
<dbReference type="GO" id="GO:0030313">
    <property type="term" value="C:cell envelope"/>
    <property type="evidence" value="ECO:0007669"/>
    <property type="project" value="UniProtKB-SubCell"/>
</dbReference>
<keyword evidence="3" id="KW-0813">Transport</keyword>
<dbReference type="FunFam" id="2.40.420.20:FF:000001">
    <property type="entry name" value="Efflux RND transporter periplasmic adaptor subunit"/>
    <property type="match status" value="1"/>
</dbReference>
<dbReference type="Gene3D" id="1.10.287.470">
    <property type="entry name" value="Helix hairpin bin"/>
    <property type="match status" value="1"/>
</dbReference>
<keyword evidence="4" id="KW-1003">Cell membrane</keyword>
<evidence type="ECO:0000259" key="11">
    <source>
        <dbReference type="Pfam" id="PF25944"/>
    </source>
</evidence>
<feature type="region of interest" description="Disordered" evidence="7">
    <location>
        <begin position="1"/>
        <end position="20"/>
    </location>
</feature>
<evidence type="ECO:0000256" key="7">
    <source>
        <dbReference type="SAM" id="MobiDB-lite"/>
    </source>
</evidence>
<accession>A0A5E4SV38</accession>
<dbReference type="PANTHER" id="PTHR30469">
    <property type="entry name" value="MULTIDRUG RESISTANCE PROTEIN MDTA"/>
    <property type="match status" value="1"/>
</dbReference>
<dbReference type="Pfam" id="PF25944">
    <property type="entry name" value="Beta-barrel_RND"/>
    <property type="match status" value="1"/>
</dbReference>
<comment type="similarity">
    <text evidence="2">Belongs to the membrane fusion protein (MFP) (TC 8.A.1) family.</text>
</comment>
<feature type="transmembrane region" description="Helical" evidence="8">
    <location>
        <begin position="28"/>
        <end position="45"/>
    </location>
</feature>
<feature type="domain" description="Multidrug resistance protein MdtA-like alpha-helical hairpin" evidence="9">
    <location>
        <begin position="125"/>
        <end position="195"/>
    </location>
</feature>
<feature type="region of interest" description="Disordered" evidence="7">
    <location>
        <begin position="387"/>
        <end position="432"/>
    </location>
</feature>
<evidence type="ECO:0000313" key="14">
    <source>
        <dbReference type="Proteomes" id="UP000382577"/>
    </source>
</evidence>
<dbReference type="GO" id="GO:0015562">
    <property type="term" value="F:efflux transmembrane transporter activity"/>
    <property type="evidence" value="ECO:0007669"/>
    <property type="project" value="TreeGrafter"/>
</dbReference>
<dbReference type="PANTHER" id="PTHR30469:SF12">
    <property type="entry name" value="MULTIDRUG RESISTANCE PROTEIN MDTA"/>
    <property type="match status" value="1"/>
</dbReference>
<keyword evidence="8" id="KW-0812">Transmembrane</keyword>
<dbReference type="Proteomes" id="UP000382577">
    <property type="component" value="Unassembled WGS sequence"/>
</dbReference>
<dbReference type="NCBIfam" id="TIGR01730">
    <property type="entry name" value="RND_mfp"/>
    <property type="match status" value="1"/>
</dbReference>
<dbReference type="InterPro" id="IPR058626">
    <property type="entry name" value="MdtA-like_b-barrel"/>
</dbReference>
<evidence type="ECO:0000256" key="4">
    <source>
        <dbReference type="ARBA" id="ARBA00022475"/>
    </source>
</evidence>
<name>A0A5E4SV38_9BURK</name>
<protein>
    <submittedName>
        <fullName evidence="13">Efflux RND transporter periplasmic adaptor subunit</fullName>
    </submittedName>
</protein>
<dbReference type="Pfam" id="PF25876">
    <property type="entry name" value="HH_MFP_RND"/>
    <property type="match status" value="1"/>
</dbReference>
<evidence type="ECO:0000313" key="13">
    <source>
        <dbReference type="EMBL" id="VVD78902.1"/>
    </source>
</evidence>
<gene>
    <name evidence="13" type="ORF">PFI31113_01005</name>
</gene>
<sequence length="432" mass="44837">MTQPTAQDNAGPAPDDPRRSDASRRWRWLVLVALVVVALLVWRWAAHRTAPPAAPPPPVAVVSSVVTAADLPRYVIGIGTVQATTSVTVRARVDGQIERVAFSEGRDVKAGDLLVQIDARPYRAQLEQARATKARDVAQLVNARLDLKRYQTLAAQGASSQQQADTQAALVKQLEAAVLTDQAQIDYASVQLDYTTIRSPIDGRTGVRLVDVGNIVHAADASGIVIVNQIDPITVLFTLPEDTVGAVNAAMQTAGNAGLAVDAYARNGGERLASGKLTLINNQIDNTSGTVQLKATFANAGHRLWPGQYVNARLTLGVMSQAIALDASVVQNGPGGTFVYVVNEQGRAAVQPVKVGVTQGTQAIIESGLTAGTRVVVDGQLKLRPGTPVMEARNTSGSGAATAQTTGRGAGAVPPPAGSGAHAAGTSGSAGR</sequence>
<dbReference type="InterPro" id="IPR006143">
    <property type="entry name" value="RND_pump_MFP"/>
</dbReference>
<feature type="domain" description="Multidrug resistance protein MdtA-like barrel-sandwich hybrid" evidence="10">
    <location>
        <begin position="86"/>
        <end position="227"/>
    </location>
</feature>
<evidence type="ECO:0000256" key="1">
    <source>
        <dbReference type="ARBA" id="ARBA00004236"/>
    </source>
</evidence>
<evidence type="ECO:0000256" key="8">
    <source>
        <dbReference type="SAM" id="Phobius"/>
    </source>
</evidence>
<comment type="subcellular location">
    <subcellularLocation>
        <location evidence="1">Cell membrane</location>
    </subcellularLocation>
</comment>
<evidence type="ECO:0000259" key="9">
    <source>
        <dbReference type="Pfam" id="PF25876"/>
    </source>
</evidence>
<reference evidence="13 14" key="1">
    <citation type="submission" date="2019-08" db="EMBL/GenBank/DDBJ databases">
        <authorList>
            <person name="Peeters C."/>
        </authorList>
    </citation>
    <scope>NUCLEOTIDE SEQUENCE [LARGE SCALE GENOMIC DNA]</scope>
    <source>
        <strain evidence="13 14">LMG 31113</strain>
    </source>
</reference>
<feature type="domain" description="Multidrug resistance protein MdtA-like C-terminal permuted SH3" evidence="12">
    <location>
        <begin position="328"/>
        <end position="379"/>
    </location>
</feature>
<dbReference type="InterPro" id="IPR058627">
    <property type="entry name" value="MdtA-like_C"/>
</dbReference>
<evidence type="ECO:0000256" key="2">
    <source>
        <dbReference type="ARBA" id="ARBA00009477"/>
    </source>
</evidence>
<organism evidence="13 14">
    <name type="scientific">Pandoraea fibrosis</name>
    <dbReference type="NCBI Taxonomy" id="1891094"/>
    <lineage>
        <taxon>Bacteria</taxon>
        <taxon>Pseudomonadati</taxon>
        <taxon>Pseudomonadota</taxon>
        <taxon>Betaproteobacteria</taxon>
        <taxon>Burkholderiales</taxon>
        <taxon>Burkholderiaceae</taxon>
        <taxon>Pandoraea</taxon>
    </lineage>
</organism>
<evidence type="ECO:0000256" key="3">
    <source>
        <dbReference type="ARBA" id="ARBA00022448"/>
    </source>
</evidence>